<name>A0A023X4U2_RUBRA</name>
<dbReference type="AlphaFoldDB" id="A0A023X4U2"/>
<dbReference type="Proteomes" id="UP001281130">
    <property type="component" value="Unassembled WGS sequence"/>
</dbReference>
<dbReference type="SUPFAM" id="SSF54593">
    <property type="entry name" value="Glyoxalase/Bleomycin resistance protein/Dihydroxybiphenyl dioxygenase"/>
    <property type="match status" value="1"/>
</dbReference>
<evidence type="ECO:0000313" key="4">
    <source>
        <dbReference type="Proteomes" id="UP000025229"/>
    </source>
</evidence>
<dbReference type="KEGG" id="rrd:RradSPS_2090"/>
<proteinExistence type="predicted"/>
<dbReference type="eggNOG" id="COG0346">
    <property type="taxonomic scope" value="Bacteria"/>
</dbReference>
<dbReference type="PROSITE" id="PS51819">
    <property type="entry name" value="VOC"/>
    <property type="match status" value="1"/>
</dbReference>
<dbReference type="HOGENOM" id="CLU_046006_10_4_11"/>
<dbReference type="Proteomes" id="UP000025229">
    <property type="component" value="Chromosome"/>
</dbReference>
<dbReference type="EMBL" id="CP007514">
    <property type="protein sequence ID" value="AHY47373.1"/>
    <property type="molecule type" value="Genomic_DNA"/>
</dbReference>
<organism evidence="2 4">
    <name type="scientific">Rubrobacter radiotolerans</name>
    <name type="common">Arthrobacter radiotolerans</name>
    <dbReference type="NCBI Taxonomy" id="42256"/>
    <lineage>
        <taxon>Bacteria</taxon>
        <taxon>Bacillati</taxon>
        <taxon>Actinomycetota</taxon>
        <taxon>Rubrobacteria</taxon>
        <taxon>Rubrobacterales</taxon>
        <taxon>Rubrobacteraceae</taxon>
        <taxon>Rubrobacter</taxon>
    </lineage>
</organism>
<protein>
    <submittedName>
        <fullName evidence="2">Glyoxalase-like domain</fullName>
    </submittedName>
    <submittedName>
        <fullName evidence="3">VOC family protein</fullName>
    </submittedName>
</protein>
<feature type="domain" description="VOC" evidence="1">
    <location>
        <begin position="4"/>
        <end position="115"/>
    </location>
</feature>
<evidence type="ECO:0000313" key="3">
    <source>
        <dbReference type="EMBL" id="MDX5894777.1"/>
    </source>
</evidence>
<dbReference type="STRING" id="42256.RradSPS_2090"/>
<evidence type="ECO:0000313" key="2">
    <source>
        <dbReference type="EMBL" id="AHY47373.1"/>
    </source>
</evidence>
<dbReference type="InterPro" id="IPR004360">
    <property type="entry name" value="Glyas_Fos-R_dOase_dom"/>
</dbReference>
<dbReference type="InterPro" id="IPR037523">
    <property type="entry name" value="VOC_core"/>
</dbReference>
<dbReference type="InterPro" id="IPR029068">
    <property type="entry name" value="Glyas_Bleomycin-R_OHBP_Dase"/>
</dbReference>
<reference evidence="3" key="2">
    <citation type="submission" date="2023-11" db="EMBL/GenBank/DDBJ databases">
        <title>MicrobeMod: A computational toolkit for identifying prokaryotic methylation and restriction-modification with nanopore sequencing.</title>
        <authorList>
            <person name="Crits-Christoph A."/>
            <person name="Kang S.C."/>
            <person name="Lee H."/>
            <person name="Ostrov N."/>
        </authorList>
    </citation>
    <scope>NUCLEOTIDE SEQUENCE</scope>
    <source>
        <strain evidence="3">ATCC 51242</strain>
    </source>
</reference>
<dbReference type="EMBL" id="JAWXXX010000001">
    <property type="protein sequence ID" value="MDX5894777.1"/>
    <property type="molecule type" value="Genomic_DNA"/>
</dbReference>
<accession>A0A023X4U2</accession>
<dbReference type="InterPro" id="IPR052164">
    <property type="entry name" value="Anthracycline_SecMetBiosynth"/>
</dbReference>
<sequence length="118" mass="12924">MIKGVANVWVPVEDVDRALDFYENTLGCSVVKRDGAWAEVKAGELNIGLNGREERGAGVEGGPVITFEPEGGIEETRRDLESRGVRFDADVSEHEWGKVATFKDSEGNDLQLYEPPSS</sequence>
<evidence type="ECO:0000259" key="1">
    <source>
        <dbReference type="PROSITE" id="PS51819"/>
    </source>
</evidence>
<dbReference type="OrthoDB" id="9793039at2"/>
<dbReference type="Pfam" id="PF00903">
    <property type="entry name" value="Glyoxalase"/>
    <property type="match status" value="1"/>
</dbReference>
<dbReference type="Gene3D" id="3.10.180.10">
    <property type="entry name" value="2,3-Dihydroxybiphenyl 1,2-Dioxygenase, domain 1"/>
    <property type="match status" value="1"/>
</dbReference>
<reference evidence="2 4" key="1">
    <citation type="submission" date="2014-03" db="EMBL/GenBank/DDBJ databases">
        <title>Complete genome sequence of the Radio-Resistant Rubrobacter radiotolerans RSPS-4.</title>
        <authorList>
            <person name="Egas C.C."/>
            <person name="Barroso C.C."/>
            <person name="Froufe H.J.C."/>
            <person name="Pacheco J.J."/>
            <person name="Albuquerque L.L."/>
            <person name="da Costa M.M.S."/>
        </authorList>
    </citation>
    <scope>NUCLEOTIDE SEQUENCE [LARGE SCALE GENOMIC DNA]</scope>
    <source>
        <strain evidence="2 4">RSPS-4</strain>
    </source>
</reference>
<keyword evidence="4" id="KW-1185">Reference proteome</keyword>
<dbReference type="RefSeq" id="WP_038682557.1">
    <property type="nucleotide sequence ID" value="NZ_CP007514.1"/>
</dbReference>
<dbReference type="PANTHER" id="PTHR33993">
    <property type="entry name" value="GLYOXALASE-RELATED"/>
    <property type="match status" value="1"/>
</dbReference>
<gene>
    <name evidence="2" type="ORF">RradSPS_2090</name>
    <name evidence="3" type="ORF">SIL72_12165</name>
</gene>